<evidence type="ECO:0000313" key="2">
    <source>
        <dbReference type="EMBL" id="MDI5964831.1"/>
    </source>
</evidence>
<feature type="region of interest" description="Disordered" evidence="1">
    <location>
        <begin position="1"/>
        <end position="26"/>
    </location>
</feature>
<comment type="caution">
    <text evidence="2">The sequence shown here is derived from an EMBL/GenBank/DDBJ whole genome shotgun (WGS) entry which is preliminary data.</text>
</comment>
<dbReference type="RefSeq" id="WP_282704663.1">
    <property type="nucleotide sequence ID" value="NZ_JAAGKO020000027.1"/>
</dbReference>
<accession>A0ABT6W258</accession>
<reference evidence="2 3" key="1">
    <citation type="submission" date="2023-05" db="EMBL/GenBank/DDBJ databases">
        <title>Streptantibioticus silvisoli sp. nov., acidotolerant actinomycetes 1 from pine litter.</title>
        <authorList>
            <person name="Swiecimska M."/>
            <person name="Golinska P."/>
            <person name="Sangal V."/>
            <person name="Wachnowicz B."/>
            <person name="Goodfellow M."/>
        </authorList>
    </citation>
    <scope>NUCLEOTIDE SEQUENCE [LARGE SCALE GENOMIC DNA]</scope>
    <source>
        <strain evidence="2 3">SL54</strain>
    </source>
</reference>
<name>A0ABT6W258_9ACTN</name>
<evidence type="ECO:0000313" key="3">
    <source>
        <dbReference type="Proteomes" id="UP001156398"/>
    </source>
</evidence>
<sequence>MGHGPSNVHRPTENAATSGKYSRPLPPVSRLRELIAMSRASRDRCGMQLFGCMLERHQVAEAPALSDRGVLALVRLEAALGGVR</sequence>
<protein>
    <submittedName>
        <fullName evidence="2">Uncharacterized protein</fullName>
    </submittedName>
</protein>
<dbReference type="EMBL" id="JAAGKO020000027">
    <property type="protein sequence ID" value="MDI5964831.1"/>
    <property type="molecule type" value="Genomic_DNA"/>
</dbReference>
<dbReference type="Proteomes" id="UP001156398">
    <property type="component" value="Unassembled WGS sequence"/>
</dbReference>
<proteinExistence type="predicted"/>
<evidence type="ECO:0000256" key="1">
    <source>
        <dbReference type="SAM" id="MobiDB-lite"/>
    </source>
</evidence>
<organism evidence="2 3">
    <name type="scientific">Streptantibioticus silvisoli</name>
    <dbReference type="NCBI Taxonomy" id="2705255"/>
    <lineage>
        <taxon>Bacteria</taxon>
        <taxon>Bacillati</taxon>
        <taxon>Actinomycetota</taxon>
        <taxon>Actinomycetes</taxon>
        <taxon>Kitasatosporales</taxon>
        <taxon>Streptomycetaceae</taxon>
        <taxon>Streptantibioticus</taxon>
    </lineage>
</organism>
<gene>
    <name evidence="2" type="ORF">POF43_019245</name>
</gene>
<keyword evidence="3" id="KW-1185">Reference proteome</keyword>